<evidence type="ECO:0000313" key="4">
    <source>
        <dbReference type="Proteomes" id="UP000623842"/>
    </source>
</evidence>
<keyword evidence="1" id="KW-0175">Coiled coil</keyword>
<comment type="caution">
    <text evidence="3">The sequence shown here is derived from an EMBL/GenBank/DDBJ whole genome shotgun (WGS) entry which is preliminary data.</text>
</comment>
<dbReference type="Proteomes" id="UP000623842">
    <property type="component" value="Unassembled WGS sequence"/>
</dbReference>
<proteinExistence type="predicted"/>
<name>A0A919BFF7_9GAMM</name>
<evidence type="ECO:0000256" key="2">
    <source>
        <dbReference type="SAM" id="MobiDB-lite"/>
    </source>
</evidence>
<sequence>MEIRKENLSISQPLRERARHSAEVTNDNSANSENVQEKDKQKEPEYIFSKQLDNEAAAYKEGNATFKDDYESLEKAIEIVRALALRLREKINKLKNPTVNIKSDHPIESSGNSRVAAGIKAYHDESSKSEVEALEQQLSEYERQEAELKLNMLNMIIEERKRLDRLT</sequence>
<keyword evidence="4" id="KW-1185">Reference proteome</keyword>
<reference evidence="3" key="2">
    <citation type="submission" date="2020-09" db="EMBL/GenBank/DDBJ databases">
        <authorList>
            <person name="Sun Q."/>
            <person name="Kim S."/>
        </authorList>
    </citation>
    <scope>NUCLEOTIDE SEQUENCE</scope>
    <source>
        <strain evidence="3">KCTC 42731</strain>
    </source>
</reference>
<dbReference type="EMBL" id="BNCK01000003">
    <property type="protein sequence ID" value="GHF88518.1"/>
    <property type="molecule type" value="Genomic_DNA"/>
</dbReference>
<dbReference type="AlphaFoldDB" id="A0A919BFF7"/>
<evidence type="ECO:0000256" key="1">
    <source>
        <dbReference type="SAM" id="Coils"/>
    </source>
</evidence>
<feature type="coiled-coil region" evidence="1">
    <location>
        <begin position="124"/>
        <end position="158"/>
    </location>
</feature>
<reference evidence="3" key="1">
    <citation type="journal article" date="2014" name="Int. J. Syst. Evol. Microbiol.">
        <title>Complete genome sequence of Corynebacterium casei LMG S-19264T (=DSM 44701T), isolated from a smear-ripened cheese.</title>
        <authorList>
            <consortium name="US DOE Joint Genome Institute (JGI-PGF)"/>
            <person name="Walter F."/>
            <person name="Albersmeier A."/>
            <person name="Kalinowski J."/>
            <person name="Ruckert C."/>
        </authorList>
    </citation>
    <scope>NUCLEOTIDE SEQUENCE</scope>
    <source>
        <strain evidence="3">KCTC 42731</strain>
    </source>
</reference>
<evidence type="ECO:0000313" key="3">
    <source>
        <dbReference type="EMBL" id="GHF88518.1"/>
    </source>
</evidence>
<organism evidence="3 4">
    <name type="scientific">Thalassotalea marina</name>
    <dbReference type="NCBI Taxonomy" id="1673741"/>
    <lineage>
        <taxon>Bacteria</taxon>
        <taxon>Pseudomonadati</taxon>
        <taxon>Pseudomonadota</taxon>
        <taxon>Gammaproteobacteria</taxon>
        <taxon>Alteromonadales</taxon>
        <taxon>Colwelliaceae</taxon>
        <taxon>Thalassotalea</taxon>
    </lineage>
</organism>
<dbReference type="RefSeq" id="WP_189768895.1">
    <property type="nucleotide sequence ID" value="NZ_BNCK01000003.1"/>
</dbReference>
<protein>
    <submittedName>
        <fullName evidence="3">Uncharacterized protein</fullName>
    </submittedName>
</protein>
<feature type="region of interest" description="Disordered" evidence="2">
    <location>
        <begin position="1"/>
        <end position="45"/>
    </location>
</feature>
<accession>A0A919BFF7</accession>
<feature type="compositionally biased region" description="Basic and acidic residues" evidence="2">
    <location>
        <begin position="35"/>
        <end position="45"/>
    </location>
</feature>
<gene>
    <name evidence="3" type="ORF">GCM10017161_15320</name>
</gene>
<feature type="compositionally biased region" description="Polar residues" evidence="2">
    <location>
        <begin position="23"/>
        <end position="34"/>
    </location>
</feature>